<dbReference type="Gene3D" id="2.60.40.10">
    <property type="entry name" value="Immunoglobulins"/>
    <property type="match status" value="1"/>
</dbReference>
<dbReference type="InterPro" id="IPR029062">
    <property type="entry name" value="Class_I_gatase-like"/>
</dbReference>
<feature type="transmembrane region" description="Helical" evidence="1">
    <location>
        <begin position="20"/>
        <end position="44"/>
    </location>
</feature>
<dbReference type="PANTHER" id="PTHR37947:SF1">
    <property type="entry name" value="BLL2462 PROTEIN"/>
    <property type="match status" value="1"/>
</dbReference>
<organism evidence="3 4">
    <name type="scientific">Granulicella pectinivorans</name>
    <dbReference type="NCBI Taxonomy" id="474950"/>
    <lineage>
        <taxon>Bacteria</taxon>
        <taxon>Pseudomonadati</taxon>
        <taxon>Acidobacteriota</taxon>
        <taxon>Terriglobia</taxon>
        <taxon>Terriglobales</taxon>
        <taxon>Acidobacteriaceae</taxon>
        <taxon>Granulicella</taxon>
    </lineage>
</organism>
<dbReference type="EMBL" id="FOZL01000001">
    <property type="protein sequence ID" value="SFS06961.1"/>
    <property type="molecule type" value="Genomic_DNA"/>
</dbReference>
<evidence type="ECO:0000313" key="4">
    <source>
        <dbReference type="Proteomes" id="UP000199024"/>
    </source>
</evidence>
<dbReference type="InterPro" id="IPR008964">
    <property type="entry name" value="Invasin/intimin_cell_adhesion"/>
</dbReference>
<dbReference type="Gene3D" id="3.40.50.410">
    <property type="entry name" value="von Willebrand factor, type A domain"/>
    <property type="match status" value="1"/>
</dbReference>
<dbReference type="InterPro" id="IPR010768">
    <property type="entry name" value="GATase1-like"/>
</dbReference>
<dbReference type="RefSeq" id="WP_089837649.1">
    <property type="nucleotide sequence ID" value="NZ_FOZL01000001.1"/>
</dbReference>
<dbReference type="InterPro" id="IPR036465">
    <property type="entry name" value="vWFA_dom_sf"/>
</dbReference>
<dbReference type="InterPro" id="IPR013783">
    <property type="entry name" value="Ig-like_fold"/>
</dbReference>
<keyword evidence="1" id="KW-1133">Transmembrane helix</keyword>
<proteinExistence type="predicted"/>
<dbReference type="SUPFAM" id="SSF53300">
    <property type="entry name" value="vWA-like"/>
    <property type="match status" value="1"/>
</dbReference>
<feature type="transmembrane region" description="Helical" evidence="1">
    <location>
        <begin position="56"/>
        <end position="79"/>
    </location>
</feature>
<keyword evidence="4" id="KW-1185">Reference proteome</keyword>
<dbReference type="CDD" id="cd03143">
    <property type="entry name" value="A4_beta-galactosidase_middle_domain"/>
    <property type="match status" value="1"/>
</dbReference>
<evidence type="ECO:0000313" key="3">
    <source>
        <dbReference type="EMBL" id="SFS06961.1"/>
    </source>
</evidence>
<dbReference type="Gene3D" id="3.40.50.880">
    <property type="match status" value="1"/>
</dbReference>
<evidence type="ECO:0000259" key="2">
    <source>
        <dbReference type="Pfam" id="PF07090"/>
    </source>
</evidence>
<evidence type="ECO:0000256" key="1">
    <source>
        <dbReference type="SAM" id="Phobius"/>
    </source>
</evidence>
<protein>
    <submittedName>
        <fullName evidence="3">Uncharacterized membrane protein</fullName>
    </submittedName>
</protein>
<keyword evidence="1" id="KW-0472">Membrane</keyword>
<dbReference type="SUPFAM" id="SSF52317">
    <property type="entry name" value="Class I glutamine amidotransferase-like"/>
    <property type="match status" value="1"/>
</dbReference>
<dbReference type="OrthoDB" id="9781333at2"/>
<dbReference type="STRING" id="474950.SAMN05421771_1274"/>
<dbReference type="SUPFAM" id="SSF49373">
    <property type="entry name" value="Invasin/intimin cell-adhesion fragments"/>
    <property type="match status" value="1"/>
</dbReference>
<reference evidence="3 4" key="1">
    <citation type="submission" date="2016-10" db="EMBL/GenBank/DDBJ databases">
        <authorList>
            <person name="de Groot N.N."/>
        </authorList>
    </citation>
    <scope>NUCLEOTIDE SEQUENCE [LARGE SCALE GENOMIC DNA]</scope>
    <source>
        <strain evidence="3 4">DSM 21001</strain>
    </source>
</reference>
<gene>
    <name evidence="3" type="ORF">SAMN05421771_1274</name>
</gene>
<feature type="domain" description="Putative glutamine amidotransferase" evidence="2">
    <location>
        <begin position="377"/>
        <end position="567"/>
    </location>
</feature>
<keyword evidence="1" id="KW-0812">Transmembrane</keyword>
<dbReference type="AlphaFoldDB" id="A0A1I6LU18"/>
<dbReference type="Pfam" id="PF07090">
    <property type="entry name" value="GATase1_like"/>
    <property type="match status" value="1"/>
</dbReference>
<sequence>MFEWLFQYPLPVFTKGKLVLLGAWPVWLLLLLIVAAAGGLGWLIRRRLPGADPKLRTWRAALVWGMQASLVALVLLLLWQPAVTVAELKSQQNIIALVVDDSRSMAIPDVNGQTRASAAIKALDGGVLSGLQKRFQTRLYRIDGTTGRVVKAADLQPTAAATHLSDGLRQIVAETSDLPVGAIVLLSDGAENSGGIDADTLSALRNRRLPVHTVGFGREAPAHDLELEQVSVGSKALADARLKADVSFRQYGYTGQHTTLALRDGDKLLASKEVTLAADGVVQTEVLFFHAGPAGVKRIAASLTPLAGEESTANNATSRLLTVSGDKRRILYVEGEPRWEYKFLRRAAEDDHAVQVVAMLRTTENKIYRQGIADPAELADGFPSKAEDLFAYDGIVIGSVEAGYLTPAQQELLREFVDQRGGGVLFLGGRFALTDGGWNASSVSDLLPTFLPAAKGTFHLDPATAQLTPQGVESAVTRLVDDPAANAARWKKLPYLMNYQDPGTPKPGATVLAQSITPRGTLPLLVTQNYGHGRTAILATSGTWRWQMSGAVGDPSHDLFWQQLLRWTAGDSAGPVSAAAGNDRLNDEGHATLTATVRDKQFNPAPDAHVTAHVNGPENETSLIDLAPVPAQSGVFTADWTADKPGIYGIEVTASRGKEELGRDLLTLERTDGVAEDFHTSQNRDLLDKLSAQTGGRAWKLEELARLPQEISYSEAGISVRDTKELWNMPIIFFLLLGLASGEWWLRRKWGIV</sequence>
<name>A0A1I6LU18_9BACT</name>
<accession>A0A1I6LU18</accession>
<dbReference type="PANTHER" id="PTHR37947">
    <property type="entry name" value="BLL2462 PROTEIN"/>
    <property type="match status" value="1"/>
</dbReference>
<dbReference type="Proteomes" id="UP000199024">
    <property type="component" value="Unassembled WGS sequence"/>
</dbReference>